<evidence type="ECO:0000313" key="1">
    <source>
        <dbReference type="EMBL" id="PON41927.1"/>
    </source>
</evidence>
<evidence type="ECO:0000313" key="2">
    <source>
        <dbReference type="Proteomes" id="UP000237105"/>
    </source>
</evidence>
<reference evidence="2" key="1">
    <citation type="submission" date="2016-06" db="EMBL/GenBank/DDBJ databases">
        <title>Parallel loss of symbiosis genes in relatives of nitrogen-fixing non-legume Parasponia.</title>
        <authorList>
            <person name="Van Velzen R."/>
            <person name="Holmer R."/>
            <person name="Bu F."/>
            <person name="Rutten L."/>
            <person name="Van Zeijl A."/>
            <person name="Liu W."/>
            <person name="Santuari L."/>
            <person name="Cao Q."/>
            <person name="Sharma T."/>
            <person name="Shen D."/>
            <person name="Roswanjaya Y."/>
            <person name="Wardhani T."/>
            <person name="Kalhor M.S."/>
            <person name="Jansen J."/>
            <person name="Van den Hoogen J."/>
            <person name="Gungor B."/>
            <person name="Hartog M."/>
            <person name="Hontelez J."/>
            <person name="Verver J."/>
            <person name="Yang W.-C."/>
            <person name="Schijlen E."/>
            <person name="Repin R."/>
            <person name="Schilthuizen M."/>
            <person name="Schranz E."/>
            <person name="Heidstra R."/>
            <person name="Miyata K."/>
            <person name="Fedorova E."/>
            <person name="Kohlen W."/>
            <person name="Bisseling T."/>
            <person name="Smit S."/>
            <person name="Geurts R."/>
        </authorList>
    </citation>
    <scope>NUCLEOTIDE SEQUENCE [LARGE SCALE GENOMIC DNA]</scope>
    <source>
        <strain evidence="2">cv. WU1-14</strain>
    </source>
</reference>
<protein>
    <submittedName>
        <fullName evidence="1">Uncharacterized protein</fullName>
    </submittedName>
</protein>
<proteinExistence type="predicted"/>
<organism evidence="1 2">
    <name type="scientific">Parasponia andersonii</name>
    <name type="common">Sponia andersonii</name>
    <dbReference type="NCBI Taxonomy" id="3476"/>
    <lineage>
        <taxon>Eukaryota</taxon>
        <taxon>Viridiplantae</taxon>
        <taxon>Streptophyta</taxon>
        <taxon>Embryophyta</taxon>
        <taxon>Tracheophyta</taxon>
        <taxon>Spermatophyta</taxon>
        <taxon>Magnoliopsida</taxon>
        <taxon>eudicotyledons</taxon>
        <taxon>Gunneridae</taxon>
        <taxon>Pentapetalae</taxon>
        <taxon>rosids</taxon>
        <taxon>fabids</taxon>
        <taxon>Rosales</taxon>
        <taxon>Cannabaceae</taxon>
        <taxon>Parasponia</taxon>
    </lineage>
</organism>
<dbReference type="Proteomes" id="UP000237105">
    <property type="component" value="Unassembled WGS sequence"/>
</dbReference>
<dbReference type="EMBL" id="JXTB01000404">
    <property type="protein sequence ID" value="PON41927.1"/>
    <property type="molecule type" value="Genomic_DNA"/>
</dbReference>
<dbReference type="AlphaFoldDB" id="A0A2P5AZD4"/>
<sequence>MEFRFRAVDDRPPPPPIFNSFSEQQLLGQHFPPPPNFTPSPRPNFPSGFPVGDFRPYPGPITHPNEVRGLALLELERERLRDEIILAEIARRRELEMEVRREIVLLEREIGMRREINTEGFLFFEDQRAAMRYSSPRLPMVDSFGERLGFSSRAAAFDAFPLAWPPADDIALKLNTPPKTDKDKLIVLNERRASPTLGVGSGWA</sequence>
<keyword evidence="2" id="KW-1185">Reference proteome</keyword>
<accession>A0A2P5AZD4</accession>
<gene>
    <name evidence="1" type="ORF">PanWU01x14_285940</name>
</gene>
<name>A0A2P5AZD4_PARAD</name>
<comment type="caution">
    <text evidence="1">The sequence shown here is derived from an EMBL/GenBank/DDBJ whole genome shotgun (WGS) entry which is preliminary data.</text>
</comment>
<dbReference type="OrthoDB" id="10462016at2759"/>